<dbReference type="AlphaFoldDB" id="A0A2K4ZDT7"/>
<comment type="similarity">
    <text evidence="1">Belongs to the DprA/Smf family.</text>
</comment>
<keyword evidence="5" id="KW-1185">Reference proteome</keyword>
<protein>
    <recommendedName>
        <fullName evidence="3">Smf/DprA SLOG domain-containing protein</fullName>
    </recommendedName>
</protein>
<feature type="region of interest" description="Disordered" evidence="2">
    <location>
        <begin position="303"/>
        <end position="342"/>
    </location>
</feature>
<name>A0A2K4ZDT7_9FIRM</name>
<dbReference type="NCBIfam" id="TIGR00732">
    <property type="entry name" value="dprA"/>
    <property type="match status" value="1"/>
</dbReference>
<evidence type="ECO:0000313" key="4">
    <source>
        <dbReference type="EMBL" id="SOY28611.1"/>
    </source>
</evidence>
<dbReference type="OrthoDB" id="9785707at2"/>
<evidence type="ECO:0000256" key="1">
    <source>
        <dbReference type="ARBA" id="ARBA00006525"/>
    </source>
</evidence>
<dbReference type="RefSeq" id="WP_103238684.1">
    <property type="nucleotide sequence ID" value="NZ_JANJZD010000005.1"/>
</dbReference>
<reference evidence="4 5" key="1">
    <citation type="submission" date="2018-01" db="EMBL/GenBank/DDBJ databases">
        <authorList>
            <person name="Gaut B.S."/>
            <person name="Morton B.R."/>
            <person name="Clegg M.T."/>
            <person name="Duvall M.R."/>
        </authorList>
    </citation>
    <scope>NUCLEOTIDE SEQUENCE [LARGE SCALE GENOMIC DNA]</scope>
    <source>
        <strain evidence="4">GP69</strain>
    </source>
</reference>
<dbReference type="GO" id="GO:0009294">
    <property type="term" value="P:DNA-mediated transformation"/>
    <property type="evidence" value="ECO:0007669"/>
    <property type="project" value="InterPro"/>
</dbReference>
<dbReference type="Gene3D" id="3.40.50.450">
    <property type="match status" value="1"/>
</dbReference>
<organism evidence="4 5">
    <name type="scientific">Acetatifactor muris</name>
    <dbReference type="NCBI Taxonomy" id="879566"/>
    <lineage>
        <taxon>Bacteria</taxon>
        <taxon>Bacillati</taxon>
        <taxon>Bacillota</taxon>
        <taxon>Clostridia</taxon>
        <taxon>Lachnospirales</taxon>
        <taxon>Lachnospiraceae</taxon>
        <taxon>Acetatifactor</taxon>
    </lineage>
</organism>
<dbReference type="Proteomes" id="UP000236311">
    <property type="component" value="Unassembled WGS sequence"/>
</dbReference>
<dbReference type="InterPro" id="IPR057666">
    <property type="entry name" value="DrpA_SLOG"/>
</dbReference>
<evidence type="ECO:0000259" key="3">
    <source>
        <dbReference type="Pfam" id="PF02481"/>
    </source>
</evidence>
<dbReference type="PANTHER" id="PTHR43022">
    <property type="entry name" value="PROTEIN SMF"/>
    <property type="match status" value="1"/>
</dbReference>
<accession>A0A2K4ZDT7</accession>
<feature type="domain" description="Smf/DprA SLOG" evidence="3">
    <location>
        <begin position="84"/>
        <end position="291"/>
    </location>
</feature>
<dbReference type="InterPro" id="IPR003488">
    <property type="entry name" value="DprA"/>
</dbReference>
<feature type="compositionally biased region" description="Basic and acidic residues" evidence="2">
    <location>
        <begin position="303"/>
        <end position="327"/>
    </location>
</feature>
<proteinExistence type="inferred from homology"/>
<dbReference type="EMBL" id="OFSM01000005">
    <property type="protein sequence ID" value="SOY28611.1"/>
    <property type="molecule type" value="Genomic_DNA"/>
</dbReference>
<gene>
    <name evidence="4" type="ORF">AMURIS_01321</name>
</gene>
<dbReference type="SUPFAM" id="SSF102405">
    <property type="entry name" value="MCP/YpsA-like"/>
    <property type="match status" value="1"/>
</dbReference>
<evidence type="ECO:0000256" key="2">
    <source>
        <dbReference type="SAM" id="MobiDB-lite"/>
    </source>
</evidence>
<evidence type="ECO:0000313" key="5">
    <source>
        <dbReference type="Proteomes" id="UP000236311"/>
    </source>
</evidence>
<dbReference type="PANTHER" id="PTHR43022:SF1">
    <property type="entry name" value="PROTEIN SMF"/>
    <property type="match status" value="1"/>
</dbReference>
<sequence>MNRKEWKEREKIYACWLCNFPYIDNRQLHRLSELCGGPEAVYLADNETWEQVLTPKQVKYLKEYTASWRPEAEYGKMREEGIEILTIDEEEYPERLREIPDAPYGIFVRGKLPVADAPAVAVIGARDCSEYGKYVAAELGAVLGQQGVIVVSGMARGIDGISQEAAMKAKGRSLGVLGCGVDICYPAQNRRIYGQLLETGAILSTYPVGTPARPQNFPPRNRIVSGLADAVVVVEARLKSGTLITVDMALEQGRDVYVVPGRVTDRLSDGCNRLLRQGAEVLLSPGSFLEEIWQNWEKKQQCAEKQTAGERQKNGGESVARRGEKGKSGGRKHSRKKEFSPDIAERLDPELAAVFRALDFTPQSPEEIREKLPEKYRKIQVISCLMRLCVEALAVQISPGRFSLSGRRTTE</sequence>
<dbReference type="Pfam" id="PF02481">
    <property type="entry name" value="DNA_processg_A"/>
    <property type="match status" value="1"/>
</dbReference>